<reference evidence="2 3" key="1">
    <citation type="submission" date="2011-06" db="EMBL/GenBank/DDBJ databases">
        <title>The draft genome of Thiocapsa marina 5811.</title>
        <authorList>
            <consortium name="US DOE Joint Genome Institute (JGI-PGF)"/>
            <person name="Lucas S."/>
            <person name="Han J."/>
            <person name="Cheng J.-F."/>
            <person name="Goodwin L."/>
            <person name="Pitluck S."/>
            <person name="Peters L."/>
            <person name="Land M.L."/>
            <person name="Hauser L."/>
            <person name="Vogl K."/>
            <person name="Liu Z."/>
            <person name="Imhoff J."/>
            <person name="Thiel V."/>
            <person name="Frigaard N.-U."/>
            <person name="Bryant D."/>
            <person name="Woyke T.J."/>
        </authorList>
    </citation>
    <scope>NUCLEOTIDE SEQUENCE [LARGE SCALE GENOMIC DNA]</scope>
    <source>
        <strain evidence="2 3">5811</strain>
    </source>
</reference>
<sequence>MTTTSDVRTSSRRQSTTRDLPPCLAQGPQYPLMQRSRLCKGSRRRAHRSPLDGGQAALKACHNQSVVRKRIRRSGVRYRWSAVSDSWILARACRFPSKSPSRYWCVVTGLSWPSLSAMGQGVHGGGFKVCVAALAGVLPGGDATSGDGSDYVEHLAGATRTWPLPAPPCAGSRREAFHNHELCIRTLM</sequence>
<keyword evidence="3" id="KW-1185">Reference proteome</keyword>
<evidence type="ECO:0000256" key="1">
    <source>
        <dbReference type="SAM" id="MobiDB-lite"/>
    </source>
</evidence>
<dbReference type="EMBL" id="AFWV01000010">
    <property type="protein sequence ID" value="EGV17597.1"/>
    <property type="molecule type" value="Genomic_DNA"/>
</dbReference>
<feature type="region of interest" description="Disordered" evidence="1">
    <location>
        <begin position="1"/>
        <end position="26"/>
    </location>
</feature>
<protein>
    <submittedName>
        <fullName evidence="2">Uncharacterized protein</fullName>
    </submittedName>
</protein>
<dbReference type="Proteomes" id="UP000005459">
    <property type="component" value="Unassembled WGS sequence"/>
</dbReference>
<evidence type="ECO:0000313" key="3">
    <source>
        <dbReference type="Proteomes" id="UP000005459"/>
    </source>
</evidence>
<organism evidence="2 3">
    <name type="scientific">Thiocapsa marina 5811</name>
    <dbReference type="NCBI Taxonomy" id="768671"/>
    <lineage>
        <taxon>Bacteria</taxon>
        <taxon>Pseudomonadati</taxon>
        <taxon>Pseudomonadota</taxon>
        <taxon>Gammaproteobacteria</taxon>
        <taxon>Chromatiales</taxon>
        <taxon>Chromatiaceae</taxon>
        <taxon>Thiocapsa</taxon>
    </lineage>
</organism>
<proteinExistence type="predicted"/>
<name>F9UE40_9GAMM</name>
<gene>
    <name evidence="2" type="ORF">ThimaDRAFT_3142</name>
</gene>
<dbReference type="AlphaFoldDB" id="F9UE40"/>
<feature type="compositionally biased region" description="Low complexity" evidence="1">
    <location>
        <begin position="1"/>
        <end position="18"/>
    </location>
</feature>
<accession>F9UE40</accession>
<evidence type="ECO:0000313" key="2">
    <source>
        <dbReference type="EMBL" id="EGV17597.1"/>
    </source>
</evidence>